<keyword evidence="2" id="KW-1185">Reference proteome</keyword>
<reference evidence="1" key="1">
    <citation type="journal article" date="2023" name="Mol. Phylogenet. Evol.">
        <title>Genome-scale phylogeny and comparative genomics of the fungal order Sordariales.</title>
        <authorList>
            <person name="Hensen N."/>
            <person name="Bonometti L."/>
            <person name="Westerberg I."/>
            <person name="Brannstrom I.O."/>
            <person name="Guillou S."/>
            <person name="Cros-Aarteil S."/>
            <person name="Calhoun S."/>
            <person name="Haridas S."/>
            <person name="Kuo A."/>
            <person name="Mondo S."/>
            <person name="Pangilinan J."/>
            <person name="Riley R."/>
            <person name="LaButti K."/>
            <person name="Andreopoulos B."/>
            <person name="Lipzen A."/>
            <person name="Chen C."/>
            <person name="Yan M."/>
            <person name="Daum C."/>
            <person name="Ng V."/>
            <person name="Clum A."/>
            <person name="Steindorff A."/>
            <person name="Ohm R.A."/>
            <person name="Martin F."/>
            <person name="Silar P."/>
            <person name="Natvig D.O."/>
            <person name="Lalanne C."/>
            <person name="Gautier V."/>
            <person name="Ament-Velasquez S.L."/>
            <person name="Kruys A."/>
            <person name="Hutchinson M.I."/>
            <person name="Powell A.J."/>
            <person name="Barry K."/>
            <person name="Miller A.N."/>
            <person name="Grigoriev I.V."/>
            <person name="Debuchy R."/>
            <person name="Gladieux P."/>
            <person name="Hiltunen Thoren M."/>
            <person name="Johannesson H."/>
        </authorList>
    </citation>
    <scope>NUCLEOTIDE SEQUENCE</scope>
    <source>
        <strain evidence="1">CBS 103.79</strain>
    </source>
</reference>
<dbReference type="AlphaFoldDB" id="A0AAN6MKE9"/>
<dbReference type="EMBL" id="MU855547">
    <property type="protein sequence ID" value="KAK3901904.1"/>
    <property type="molecule type" value="Genomic_DNA"/>
</dbReference>
<evidence type="ECO:0000313" key="2">
    <source>
        <dbReference type="Proteomes" id="UP001303889"/>
    </source>
</evidence>
<feature type="non-terminal residue" evidence="1">
    <location>
        <position position="1"/>
    </location>
</feature>
<protein>
    <submittedName>
        <fullName evidence="1">Uncharacterized protein</fullName>
    </submittedName>
</protein>
<dbReference type="Proteomes" id="UP001303889">
    <property type="component" value="Unassembled WGS sequence"/>
</dbReference>
<evidence type="ECO:0000313" key="1">
    <source>
        <dbReference type="EMBL" id="KAK3901904.1"/>
    </source>
</evidence>
<reference evidence="1" key="2">
    <citation type="submission" date="2023-05" db="EMBL/GenBank/DDBJ databases">
        <authorList>
            <consortium name="Lawrence Berkeley National Laboratory"/>
            <person name="Steindorff A."/>
            <person name="Hensen N."/>
            <person name="Bonometti L."/>
            <person name="Westerberg I."/>
            <person name="Brannstrom I.O."/>
            <person name="Guillou S."/>
            <person name="Cros-Aarteil S."/>
            <person name="Calhoun S."/>
            <person name="Haridas S."/>
            <person name="Kuo A."/>
            <person name="Mondo S."/>
            <person name="Pangilinan J."/>
            <person name="Riley R."/>
            <person name="Labutti K."/>
            <person name="Andreopoulos B."/>
            <person name="Lipzen A."/>
            <person name="Chen C."/>
            <person name="Yanf M."/>
            <person name="Daum C."/>
            <person name="Ng V."/>
            <person name="Clum A."/>
            <person name="Ohm R."/>
            <person name="Martin F."/>
            <person name="Silar P."/>
            <person name="Natvig D."/>
            <person name="Lalanne C."/>
            <person name="Gautier V."/>
            <person name="Ament-Velasquez S.L."/>
            <person name="Kruys A."/>
            <person name="Hutchinson M.I."/>
            <person name="Powell A.J."/>
            <person name="Barry K."/>
            <person name="Miller A.N."/>
            <person name="Grigoriev I.V."/>
            <person name="Debuchy R."/>
            <person name="Gladieux P."/>
            <person name="Thoren M.H."/>
            <person name="Johannesson H."/>
        </authorList>
    </citation>
    <scope>NUCLEOTIDE SEQUENCE</scope>
    <source>
        <strain evidence="1">CBS 103.79</strain>
    </source>
</reference>
<accession>A0AAN6MKE9</accession>
<proteinExistence type="predicted"/>
<comment type="caution">
    <text evidence="1">The sequence shown here is derived from an EMBL/GenBank/DDBJ whole genome shotgun (WGS) entry which is preliminary data.</text>
</comment>
<name>A0AAN6MKE9_9PEZI</name>
<sequence length="116" mass="12075">SSSPFVLELHVPIHLPQGLLPSLPAPPYNPSTISADTFRDFHALPLLRRLLAFIAKDMLGASPEAATATAAVLAAPSRPSGPDVTAPAPAGSWLVVGLDGSVIGDKENDLDIEMGW</sequence>
<organism evidence="1 2">
    <name type="scientific">Staphylotrichum tortipilum</name>
    <dbReference type="NCBI Taxonomy" id="2831512"/>
    <lineage>
        <taxon>Eukaryota</taxon>
        <taxon>Fungi</taxon>
        <taxon>Dikarya</taxon>
        <taxon>Ascomycota</taxon>
        <taxon>Pezizomycotina</taxon>
        <taxon>Sordariomycetes</taxon>
        <taxon>Sordariomycetidae</taxon>
        <taxon>Sordariales</taxon>
        <taxon>Chaetomiaceae</taxon>
        <taxon>Staphylotrichum</taxon>
    </lineage>
</organism>
<gene>
    <name evidence="1" type="ORF">C8A05DRAFT_15968</name>
</gene>